<dbReference type="PATRIC" id="fig|1229276.3.peg.2620"/>
<sequence>MKKDKSTKIEDRYWEGVSSLEEEKILKSQKDEPYFDGLNELSKEKMDLEFDSFMDMLEEPAKIVAKKPKYRNLLFFAYGAAAIALFVTGFFFLHDKEEKGDSYQQPQFSSVKIAPKLVEPQESEKREAPYYVAVDTKHTKEKKHTKHIATPETVTIQAEEPADDSFVIVNGKPVYDEEEAEQIVLASLKIMASNFQEGKHALEKVKYINVEL</sequence>
<comment type="caution">
    <text evidence="2">The sequence shown here is derived from an EMBL/GenBank/DDBJ whole genome shotgun (WGS) entry which is preliminary data.</text>
</comment>
<proteinExistence type="predicted"/>
<dbReference type="AlphaFoldDB" id="A0A0B8T3I2"/>
<keyword evidence="1" id="KW-0812">Transmembrane</keyword>
<dbReference type="eggNOG" id="ENOG50330AT">
    <property type="taxonomic scope" value="Bacteria"/>
</dbReference>
<name>A0A0B8T3I2_9SPHI</name>
<keyword evidence="1" id="KW-0472">Membrane</keyword>
<evidence type="ECO:0000313" key="3">
    <source>
        <dbReference type="Proteomes" id="UP000031802"/>
    </source>
</evidence>
<dbReference type="STRING" id="1229276.DI53_2549"/>
<gene>
    <name evidence="2" type="ORF">DI53_2549</name>
</gene>
<keyword evidence="1" id="KW-1133">Transmembrane helix</keyword>
<dbReference type="RefSeq" id="WP_037499909.1">
    <property type="nucleotide sequence ID" value="NZ_JJMU01000047.1"/>
</dbReference>
<reference evidence="2 3" key="2">
    <citation type="journal article" date="2015" name="PLoS ONE">
        <title>Whole-Genome Optical Mapping and Finished Genome Sequence of Sphingobacterium deserti sp. nov., a New Species Isolated from the Western Desert of China.</title>
        <authorList>
            <person name="Teng C."/>
            <person name="Zhou Z."/>
            <person name="Molnar I."/>
            <person name="Li X."/>
            <person name="Tang R."/>
            <person name="Chen M."/>
            <person name="Wang L."/>
            <person name="Su S."/>
            <person name="Zhang W."/>
            <person name="Lin M."/>
        </authorList>
    </citation>
    <scope>NUCLEOTIDE SEQUENCE [LARGE SCALE GENOMIC DNA]</scope>
    <source>
        <strain evidence="3">ACCC05744</strain>
    </source>
</reference>
<dbReference type="EMBL" id="JJMU01000047">
    <property type="protein sequence ID" value="KGE13628.1"/>
    <property type="molecule type" value="Genomic_DNA"/>
</dbReference>
<keyword evidence="3" id="KW-1185">Reference proteome</keyword>
<accession>A0A0B8T3I2</accession>
<feature type="transmembrane region" description="Helical" evidence="1">
    <location>
        <begin position="73"/>
        <end position="93"/>
    </location>
</feature>
<evidence type="ECO:0000256" key="1">
    <source>
        <dbReference type="SAM" id="Phobius"/>
    </source>
</evidence>
<evidence type="ECO:0000313" key="2">
    <source>
        <dbReference type="EMBL" id="KGE13628.1"/>
    </source>
</evidence>
<dbReference type="Proteomes" id="UP000031802">
    <property type="component" value="Unassembled WGS sequence"/>
</dbReference>
<dbReference type="OrthoDB" id="704603at2"/>
<organism evidence="2 3">
    <name type="scientific">Sphingobacterium deserti</name>
    <dbReference type="NCBI Taxonomy" id="1229276"/>
    <lineage>
        <taxon>Bacteria</taxon>
        <taxon>Pseudomonadati</taxon>
        <taxon>Bacteroidota</taxon>
        <taxon>Sphingobacteriia</taxon>
        <taxon>Sphingobacteriales</taxon>
        <taxon>Sphingobacteriaceae</taxon>
        <taxon>Sphingobacterium</taxon>
    </lineage>
</organism>
<reference evidence="3" key="1">
    <citation type="submission" date="2014-04" db="EMBL/GenBank/DDBJ databases">
        <title>Whole-Genome optical mapping and complete genome sequence of Sphingobacterium deserti sp. nov., a new spaces isolated from desert in the west of China.</title>
        <authorList>
            <person name="Teng C."/>
            <person name="Zhou Z."/>
            <person name="Li X."/>
            <person name="Chen M."/>
            <person name="Lin M."/>
            <person name="Wang L."/>
            <person name="Su S."/>
            <person name="Zhang C."/>
            <person name="Zhang W."/>
        </authorList>
    </citation>
    <scope>NUCLEOTIDE SEQUENCE [LARGE SCALE GENOMIC DNA]</scope>
    <source>
        <strain evidence="3">ACCC05744</strain>
    </source>
</reference>
<protein>
    <submittedName>
        <fullName evidence="2">Uncharacterized protein</fullName>
    </submittedName>
</protein>